<sequence>MATRIDPFRELDRMASQLLSGRGLRQMPMDLYKDGEKYVVEADLPGVDPSSVDIDVDGQLLTIRAERKASTEREGTQWITRERETGSYVRQLNLGQDVDLESISADYNAGVLKVTIPVSPKSQPRKIKVNVGGGTETIQAQSSTGAGSPGLSSEDRGHTAPQVDPNH</sequence>
<dbReference type="STRING" id="574650.SAMN04487966_10672"/>
<dbReference type="InterPro" id="IPR008978">
    <property type="entry name" value="HSP20-like_chaperone"/>
</dbReference>
<dbReference type="SUPFAM" id="SSF49764">
    <property type="entry name" value="HSP20-like chaperones"/>
    <property type="match status" value="1"/>
</dbReference>
<dbReference type="CDD" id="cd06464">
    <property type="entry name" value="ACD_sHsps-like"/>
    <property type="match status" value="1"/>
</dbReference>
<keyword evidence="6" id="KW-1185">Reference proteome</keyword>
<dbReference type="PROSITE" id="PS01031">
    <property type="entry name" value="SHSP"/>
    <property type="match status" value="1"/>
</dbReference>
<evidence type="ECO:0000256" key="2">
    <source>
        <dbReference type="RuleBase" id="RU003616"/>
    </source>
</evidence>
<evidence type="ECO:0000256" key="1">
    <source>
        <dbReference type="PROSITE-ProRule" id="PRU00285"/>
    </source>
</evidence>
<dbReference type="Gene3D" id="2.60.40.790">
    <property type="match status" value="1"/>
</dbReference>
<dbReference type="InterPro" id="IPR031107">
    <property type="entry name" value="Small_HSP"/>
</dbReference>
<evidence type="ECO:0000259" key="4">
    <source>
        <dbReference type="PROSITE" id="PS01031"/>
    </source>
</evidence>
<name>A0A1I7MMK1_9MICC</name>
<feature type="compositionally biased region" description="Polar residues" evidence="3">
    <location>
        <begin position="136"/>
        <end position="146"/>
    </location>
</feature>
<dbReference type="RefSeq" id="WP_091697266.1">
    <property type="nucleotide sequence ID" value="NZ_CBDRLN010000006.1"/>
</dbReference>
<gene>
    <name evidence="5" type="ORF">SAMN04487966_10672</name>
</gene>
<feature type="region of interest" description="Disordered" evidence="3">
    <location>
        <begin position="122"/>
        <end position="167"/>
    </location>
</feature>
<proteinExistence type="inferred from homology"/>
<evidence type="ECO:0000313" key="5">
    <source>
        <dbReference type="EMBL" id="SFV23161.1"/>
    </source>
</evidence>
<organism evidence="5 6">
    <name type="scientific">Micrococcus terreus</name>
    <dbReference type="NCBI Taxonomy" id="574650"/>
    <lineage>
        <taxon>Bacteria</taxon>
        <taxon>Bacillati</taxon>
        <taxon>Actinomycetota</taxon>
        <taxon>Actinomycetes</taxon>
        <taxon>Micrococcales</taxon>
        <taxon>Micrococcaceae</taxon>
        <taxon>Micrococcus</taxon>
    </lineage>
</organism>
<dbReference type="Pfam" id="PF00011">
    <property type="entry name" value="HSP20"/>
    <property type="match status" value="1"/>
</dbReference>
<dbReference type="OrthoDB" id="5242916at2"/>
<evidence type="ECO:0000256" key="3">
    <source>
        <dbReference type="SAM" id="MobiDB-lite"/>
    </source>
</evidence>
<dbReference type="PANTHER" id="PTHR11527">
    <property type="entry name" value="HEAT-SHOCK PROTEIN 20 FAMILY MEMBER"/>
    <property type="match status" value="1"/>
</dbReference>
<reference evidence="5 6" key="1">
    <citation type="submission" date="2016-10" db="EMBL/GenBank/DDBJ databases">
        <authorList>
            <person name="de Groot N.N."/>
        </authorList>
    </citation>
    <scope>NUCLEOTIDE SEQUENCE [LARGE SCALE GENOMIC DNA]</scope>
    <source>
        <strain evidence="5 6">CGMCC 1.7054</strain>
    </source>
</reference>
<comment type="similarity">
    <text evidence="1 2">Belongs to the small heat shock protein (HSP20) family.</text>
</comment>
<dbReference type="Proteomes" id="UP000198881">
    <property type="component" value="Unassembled WGS sequence"/>
</dbReference>
<dbReference type="InterPro" id="IPR002068">
    <property type="entry name" value="A-crystallin/Hsp20_dom"/>
</dbReference>
<dbReference type="EMBL" id="FPCG01000006">
    <property type="protein sequence ID" value="SFV23161.1"/>
    <property type="molecule type" value="Genomic_DNA"/>
</dbReference>
<evidence type="ECO:0000313" key="6">
    <source>
        <dbReference type="Proteomes" id="UP000198881"/>
    </source>
</evidence>
<accession>A0A1I7MMK1</accession>
<dbReference type="AlphaFoldDB" id="A0A1I7MMK1"/>
<protein>
    <submittedName>
        <fullName evidence="5">HSP20 family protein</fullName>
    </submittedName>
</protein>
<feature type="domain" description="SHSP" evidence="4">
    <location>
        <begin position="20"/>
        <end position="132"/>
    </location>
</feature>